<dbReference type="Gene3D" id="3.40.980.20">
    <property type="entry name" value="Four-carbon acid sugar kinase, nucleotide binding domain"/>
    <property type="match status" value="1"/>
</dbReference>
<dbReference type="Proteomes" id="UP000588071">
    <property type="component" value="Unassembled WGS sequence"/>
</dbReference>
<dbReference type="EMBL" id="JABAFV010000009">
    <property type="protein sequence ID" value="NME49915.1"/>
    <property type="molecule type" value="Genomic_DNA"/>
</dbReference>
<evidence type="ECO:0000256" key="5">
    <source>
        <dbReference type="ARBA" id="ARBA00022840"/>
    </source>
</evidence>
<evidence type="ECO:0000259" key="7">
    <source>
        <dbReference type="Pfam" id="PF07005"/>
    </source>
</evidence>
<evidence type="ECO:0000256" key="1">
    <source>
        <dbReference type="ARBA" id="ARBA00005715"/>
    </source>
</evidence>
<keyword evidence="2" id="KW-0808">Transferase</keyword>
<keyword evidence="3" id="KW-0547">Nucleotide-binding</keyword>
<evidence type="ECO:0000256" key="2">
    <source>
        <dbReference type="ARBA" id="ARBA00022679"/>
    </source>
</evidence>
<dbReference type="InterPro" id="IPR042213">
    <property type="entry name" value="NBD_C_sf"/>
</dbReference>
<evidence type="ECO:0000313" key="9">
    <source>
        <dbReference type="EMBL" id="NME49915.1"/>
    </source>
</evidence>
<evidence type="ECO:0000313" key="10">
    <source>
        <dbReference type="Proteomes" id="UP000588071"/>
    </source>
</evidence>
<protein>
    <submittedName>
        <fullName evidence="9">Four-carbon acid sugar kinase family protein</fullName>
    </submittedName>
</protein>
<dbReference type="InterPro" id="IPR031475">
    <property type="entry name" value="NBD_C"/>
</dbReference>
<dbReference type="GO" id="GO:0005524">
    <property type="term" value="F:ATP binding"/>
    <property type="evidence" value="ECO:0007669"/>
    <property type="project" value="UniProtKB-KW"/>
</dbReference>
<comment type="similarity">
    <text evidence="1">Belongs to the four-carbon acid sugar kinase family.</text>
</comment>
<dbReference type="Gene3D" id="3.40.50.10840">
    <property type="entry name" value="Putative sugar-binding, N-terminal domain"/>
    <property type="match status" value="1"/>
</dbReference>
<accession>A0A7X9NMF5</accession>
<dbReference type="InterPro" id="IPR010737">
    <property type="entry name" value="4-carb_acid_sugar_kinase_N"/>
</dbReference>
<name>A0A7X9NMF5_9ENTE</name>
<evidence type="ECO:0000256" key="3">
    <source>
        <dbReference type="ARBA" id="ARBA00022741"/>
    </source>
</evidence>
<sequence length="419" mass="47411">MVRLLVIADDFTGALDTGVQFANLGIATQVTTQRQLEKIHLKKETEVLVVDTESRFLAPSQAYQRIREVLCSCQSLGYQYLYKKVDSALRGNVSAELKAVSDHFGQESIGFVPAFPDYKRSVRQGKLYIEEVLVSQSVFGHDPYEPVLEDDILLRLQNEAEIYGQLVDVNQDFVAAALYLFDGQDKEDLRRTYHWLEQKQLLHLTAGCAGFANVLAEELFTKRQHAKTCLCYPLVVICGSVNPITIQQIETASQQRAHRVALTSQQLLSLDYWETDEGKRTFKEIAQLLQQPKLLIFETYSQTSDLQEVAQHIGLKGEQIRFRIAQSLGKLTEKILSQNIQKTLFFTGGDTLHQSMEVLHVTDLTPREELSPGVVYSELVYKGQQLAVITKSGGFGSENLFIEIQQQIKHTKENDTYVS</sequence>
<dbReference type="Pfam" id="PF07005">
    <property type="entry name" value="SBD_N"/>
    <property type="match status" value="1"/>
</dbReference>
<comment type="caution">
    <text evidence="9">The sequence shown here is derived from an EMBL/GenBank/DDBJ whole genome shotgun (WGS) entry which is preliminary data.</text>
</comment>
<evidence type="ECO:0000259" key="8">
    <source>
        <dbReference type="Pfam" id="PF17042"/>
    </source>
</evidence>
<keyword evidence="5" id="KW-0067">ATP-binding</keyword>
<reference evidence="9 10" key="1">
    <citation type="submission" date="2020-04" db="EMBL/GenBank/DDBJ databases">
        <authorList>
            <person name="Hitch T.C.A."/>
            <person name="Wylensek D."/>
            <person name="Clavel T."/>
        </authorList>
    </citation>
    <scope>NUCLEOTIDE SEQUENCE [LARGE SCALE GENOMIC DNA]</scope>
    <source>
        <strain evidence="9 10">WCA-380-WT-3C</strain>
    </source>
</reference>
<dbReference type="GO" id="GO:0016301">
    <property type="term" value="F:kinase activity"/>
    <property type="evidence" value="ECO:0007669"/>
    <property type="project" value="UniProtKB-KW"/>
</dbReference>
<evidence type="ECO:0000256" key="6">
    <source>
        <dbReference type="ARBA" id="ARBA00023277"/>
    </source>
</evidence>
<gene>
    <name evidence="9" type="ORF">HF857_06640</name>
</gene>
<organism evidence="9 10">
    <name type="scientific">Enterococcus cecorum</name>
    <dbReference type="NCBI Taxonomy" id="44008"/>
    <lineage>
        <taxon>Bacteria</taxon>
        <taxon>Bacillati</taxon>
        <taxon>Bacillota</taxon>
        <taxon>Bacilli</taxon>
        <taxon>Lactobacillales</taxon>
        <taxon>Enterococcaceae</taxon>
        <taxon>Enterococcus</taxon>
    </lineage>
</organism>
<keyword evidence="6" id="KW-0119">Carbohydrate metabolism</keyword>
<dbReference type="AlphaFoldDB" id="A0A7X9NMF5"/>
<dbReference type="InterPro" id="IPR037051">
    <property type="entry name" value="4-carb_acid_sugar_kinase_N_sf"/>
</dbReference>
<proteinExistence type="inferred from homology"/>
<dbReference type="SUPFAM" id="SSF142764">
    <property type="entry name" value="YgbK-like"/>
    <property type="match status" value="1"/>
</dbReference>
<dbReference type="RefSeq" id="WP_168931082.1">
    <property type="nucleotide sequence ID" value="NZ_JABAFV010000009.1"/>
</dbReference>
<feature type="domain" description="Four-carbon acid sugar kinase N-terminal" evidence="7">
    <location>
        <begin position="4"/>
        <end position="214"/>
    </location>
</feature>
<dbReference type="Pfam" id="PF17042">
    <property type="entry name" value="NBD_C"/>
    <property type="match status" value="1"/>
</dbReference>
<evidence type="ECO:0000256" key="4">
    <source>
        <dbReference type="ARBA" id="ARBA00022777"/>
    </source>
</evidence>
<feature type="domain" description="Four-carbon acid sugar kinase nucleotide binding" evidence="8">
    <location>
        <begin position="235"/>
        <end position="401"/>
    </location>
</feature>
<keyword evidence="4 9" id="KW-0418">Kinase</keyword>